<gene>
    <name evidence="1" type="ORF">OK18_09830</name>
</gene>
<name>A0A0G3M4B7_CHRGL</name>
<evidence type="ECO:0000313" key="1">
    <source>
        <dbReference type="EMBL" id="AKK72878.1"/>
    </source>
</evidence>
<dbReference type="Proteomes" id="UP000035213">
    <property type="component" value="Chromosome"/>
</dbReference>
<dbReference type="KEGG" id="cgn:OK18_09830"/>
<reference evidence="1 2" key="1">
    <citation type="submission" date="2014-11" db="EMBL/GenBank/DDBJ databases">
        <authorList>
            <person name="Park G.-S."/>
            <person name="Hong S.-J."/>
            <person name="Jung B.K."/>
            <person name="Khan A.R."/>
            <person name="Kwak Y."/>
            <person name="Shin J.-H."/>
        </authorList>
    </citation>
    <scope>NUCLEOTIDE SEQUENCE [LARGE SCALE GENOMIC DNA]</scope>
    <source>
        <strain evidence="1 2">DSM 27622</strain>
    </source>
</reference>
<accession>A0A0G3M4B7</accession>
<proteinExistence type="predicted"/>
<protein>
    <submittedName>
        <fullName evidence="1">Uncharacterized protein</fullName>
    </submittedName>
</protein>
<organism evidence="1 2">
    <name type="scientific">Chryseobacterium gallinarum</name>
    <dbReference type="NCBI Taxonomy" id="1324352"/>
    <lineage>
        <taxon>Bacteria</taxon>
        <taxon>Pseudomonadati</taxon>
        <taxon>Bacteroidota</taxon>
        <taxon>Flavobacteriia</taxon>
        <taxon>Flavobacteriales</taxon>
        <taxon>Weeksellaceae</taxon>
        <taxon>Chryseobacterium group</taxon>
        <taxon>Chryseobacterium</taxon>
    </lineage>
</organism>
<evidence type="ECO:0000313" key="2">
    <source>
        <dbReference type="Proteomes" id="UP000035213"/>
    </source>
</evidence>
<dbReference type="EMBL" id="CP009928">
    <property type="protein sequence ID" value="AKK72878.1"/>
    <property type="molecule type" value="Genomic_DNA"/>
</dbReference>
<sequence length="64" mass="7737">MNYFKTRQKINTLLRGHFYIYSIEKNRLAYPSLEIHYAGKISDVKKAASMRQLHVFKYQYSGRY</sequence>
<dbReference type="AlphaFoldDB" id="A0A0G3M4B7"/>